<dbReference type="SUPFAM" id="SSF101116">
    <property type="entry name" value="Flagellar export chaperone FliS"/>
    <property type="match status" value="1"/>
</dbReference>
<evidence type="ECO:0000313" key="7">
    <source>
        <dbReference type="EMBL" id="CRY56959.1"/>
    </source>
</evidence>
<comment type="similarity">
    <text evidence="2 6">Belongs to the FliS family.</text>
</comment>
<evidence type="ECO:0000256" key="6">
    <source>
        <dbReference type="PIRNR" id="PIRNR039090"/>
    </source>
</evidence>
<dbReference type="Proteomes" id="UP000043316">
    <property type="component" value="Unassembled WGS sequence"/>
</dbReference>
<organism evidence="7 8">
    <name type="scientific">Yersinia intermedia</name>
    <dbReference type="NCBI Taxonomy" id="631"/>
    <lineage>
        <taxon>Bacteria</taxon>
        <taxon>Pseudomonadati</taxon>
        <taxon>Pseudomonadota</taxon>
        <taxon>Gammaproteobacteria</taxon>
        <taxon>Enterobacterales</taxon>
        <taxon>Yersiniaceae</taxon>
        <taxon>Yersinia</taxon>
    </lineage>
</organism>
<dbReference type="RefSeq" id="WP_019211815.1">
    <property type="nucleotide sequence ID" value="NZ_CWJI01000019.1"/>
</dbReference>
<protein>
    <recommendedName>
        <fullName evidence="6">Flagellar secretion chaperone FliS</fullName>
    </recommendedName>
</protein>
<dbReference type="GO" id="GO:0005829">
    <property type="term" value="C:cytosol"/>
    <property type="evidence" value="ECO:0007669"/>
    <property type="project" value="UniProtKB-SubCell"/>
</dbReference>
<comment type="subcellular location">
    <subcellularLocation>
        <location evidence="1 6">Cytoplasm</location>
        <location evidence="1 6">Cytosol</location>
    </subcellularLocation>
</comment>
<dbReference type="PIRSF" id="PIRSF039090">
    <property type="entry name" value="Flis"/>
    <property type="match status" value="1"/>
</dbReference>
<dbReference type="Pfam" id="PF02561">
    <property type="entry name" value="FliS"/>
    <property type="match status" value="1"/>
</dbReference>
<sequence length="129" mass="14417">MYTSHGSNGYAQVDLQSKLSGATPHQLITMLFDGAHNAILRAKIYFANGNVAKRGEMLSKAINIIDNGLRASLDHDVDESITGDLESLYEYMSRTLLMANLENDPDKLTQVDELLMDLAATWKEIEYQH</sequence>
<dbReference type="InterPro" id="IPR003713">
    <property type="entry name" value="FliS"/>
</dbReference>
<dbReference type="GO" id="GO:0071973">
    <property type="term" value="P:bacterial-type flagellum-dependent cell motility"/>
    <property type="evidence" value="ECO:0007669"/>
    <property type="project" value="TreeGrafter"/>
</dbReference>
<keyword evidence="7" id="KW-0282">Flagellum</keyword>
<keyword evidence="4 6" id="KW-1005">Bacterial flagellum biogenesis</keyword>
<name>A0A0H5M0F5_YERIN</name>
<dbReference type="GeneID" id="61816467"/>
<dbReference type="PANTHER" id="PTHR34773:SF1">
    <property type="entry name" value="FLAGELLAR SECRETION CHAPERONE FLIS"/>
    <property type="match status" value="1"/>
</dbReference>
<keyword evidence="7" id="KW-0969">Cilium</keyword>
<dbReference type="CDD" id="cd16098">
    <property type="entry name" value="FliS"/>
    <property type="match status" value="1"/>
</dbReference>
<reference evidence="8" key="1">
    <citation type="submission" date="2015-03" db="EMBL/GenBank/DDBJ databases">
        <authorList>
            <consortium name="Pathogen Informatics"/>
        </authorList>
    </citation>
    <scope>NUCLEOTIDE SEQUENCE [LARGE SCALE GENOMIC DNA]</scope>
    <source>
        <strain evidence="8">R148</strain>
    </source>
</reference>
<keyword evidence="3 6" id="KW-0963">Cytoplasm</keyword>
<proteinExistence type="inferred from homology"/>
<evidence type="ECO:0000256" key="5">
    <source>
        <dbReference type="ARBA" id="ARBA00023186"/>
    </source>
</evidence>
<accession>A0A0H5M0F5</accession>
<dbReference type="NCBIfam" id="TIGR00208">
    <property type="entry name" value="fliS"/>
    <property type="match status" value="1"/>
</dbReference>
<dbReference type="AlphaFoldDB" id="A0A0H5M0F5"/>
<dbReference type="PANTHER" id="PTHR34773">
    <property type="entry name" value="FLAGELLAR SECRETION CHAPERONE FLIS"/>
    <property type="match status" value="1"/>
</dbReference>
<dbReference type="EMBL" id="CWJI01000019">
    <property type="protein sequence ID" value="CRY56959.1"/>
    <property type="molecule type" value="Genomic_DNA"/>
</dbReference>
<dbReference type="InterPro" id="IPR036584">
    <property type="entry name" value="FliS_sf"/>
</dbReference>
<evidence type="ECO:0000256" key="3">
    <source>
        <dbReference type="ARBA" id="ARBA00022490"/>
    </source>
</evidence>
<gene>
    <name evidence="7" type="primary">fliS_2</name>
    <name evidence="7" type="ORF">ERS008476_04006</name>
</gene>
<keyword evidence="7" id="KW-0966">Cell projection</keyword>
<evidence type="ECO:0000256" key="2">
    <source>
        <dbReference type="ARBA" id="ARBA00008787"/>
    </source>
</evidence>
<evidence type="ECO:0000313" key="8">
    <source>
        <dbReference type="Proteomes" id="UP000043316"/>
    </source>
</evidence>
<dbReference type="Gene3D" id="1.20.120.340">
    <property type="entry name" value="Flagellar protein FliS"/>
    <property type="match status" value="1"/>
</dbReference>
<evidence type="ECO:0000256" key="4">
    <source>
        <dbReference type="ARBA" id="ARBA00022795"/>
    </source>
</evidence>
<evidence type="ECO:0000256" key="1">
    <source>
        <dbReference type="ARBA" id="ARBA00004514"/>
    </source>
</evidence>
<keyword evidence="5" id="KW-0143">Chaperone</keyword>
<dbReference type="GO" id="GO:0044780">
    <property type="term" value="P:bacterial-type flagellum assembly"/>
    <property type="evidence" value="ECO:0007669"/>
    <property type="project" value="InterPro"/>
</dbReference>